<accession>A0ABQ1ILJ0</accession>
<evidence type="ECO:0000259" key="5">
    <source>
        <dbReference type="Pfam" id="PF00501"/>
    </source>
</evidence>
<dbReference type="InterPro" id="IPR000873">
    <property type="entry name" value="AMP-dep_synth/lig_dom"/>
</dbReference>
<keyword evidence="2 7" id="KW-0436">Ligase</keyword>
<dbReference type="Proteomes" id="UP000617555">
    <property type="component" value="Unassembled WGS sequence"/>
</dbReference>
<dbReference type="PANTHER" id="PTHR43201:SF32">
    <property type="entry name" value="2-SUCCINYLBENZOATE--COA LIGASE, CHLOROPLASTIC_PEROXISOMAL"/>
    <property type="match status" value="1"/>
</dbReference>
<dbReference type="InterPro" id="IPR010192">
    <property type="entry name" value="MenE"/>
</dbReference>
<gene>
    <name evidence="7" type="primary">menE</name>
    <name evidence="7" type="ORF">GCM10011607_01460</name>
</gene>
<dbReference type="EMBL" id="BMII01000001">
    <property type="protein sequence ID" value="GGB45120.1"/>
    <property type="molecule type" value="Genomic_DNA"/>
</dbReference>
<dbReference type="InterPro" id="IPR020845">
    <property type="entry name" value="AMP-binding_CS"/>
</dbReference>
<evidence type="ECO:0000256" key="3">
    <source>
        <dbReference type="ARBA" id="ARBA00022741"/>
    </source>
</evidence>
<evidence type="ECO:0000256" key="1">
    <source>
        <dbReference type="ARBA" id="ARBA00022428"/>
    </source>
</evidence>
<dbReference type="RefSeq" id="WP_188735874.1">
    <property type="nucleotide sequence ID" value="NZ_BMII01000001.1"/>
</dbReference>
<keyword evidence="4" id="KW-0067">ATP-binding</keyword>
<evidence type="ECO:0000256" key="4">
    <source>
        <dbReference type="ARBA" id="ARBA00022840"/>
    </source>
</evidence>
<name>A0ABQ1ILJ0_9GAMM</name>
<proteinExistence type="predicted"/>
<keyword evidence="1" id="KW-0474">Menaquinone biosynthesis</keyword>
<dbReference type="PROSITE" id="PS00455">
    <property type="entry name" value="AMP_BINDING"/>
    <property type="match status" value="1"/>
</dbReference>
<dbReference type="PANTHER" id="PTHR43201">
    <property type="entry name" value="ACYL-COA SYNTHETASE"/>
    <property type="match status" value="1"/>
</dbReference>
<dbReference type="InterPro" id="IPR042099">
    <property type="entry name" value="ANL_N_sf"/>
</dbReference>
<evidence type="ECO:0000259" key="6">
    <source>
        <dbReference type="Pfam" id="PF13193"/>
    </source>
</evidence>
<evidence type="ECO:0000313" key="8">
    <source>
        <dbReference type="Proteomes" id="UP000617555"/>
    </source>
</evidence>
<dbReference type="InterPro" id="IPR045851">
    <property type="entry name" value="AMP-bd_C_sf"/>
</dbReference>
<evidence type="ECO:0000313" key="7">
    <source>
        <dbReference type="EMBL" id="GGB45120.1"/>
    </source>
</evidence>
<evidence type="ECO:0000256" key="2">
    <source>
        <dbReference type="ARBA" id="ARBA00022598"/>
    </source>
</evidence>
<organism evidence="7 8">
    <name type="scientific">Shewanella inventionis</name>
    <dbReference type="NCBI Taxonomy" id="1738770"/>
    <lineage>
        <taxon>Bacteria</taxon>
        <taxon>Pseudomonadati</taxon>
        <taxon>Pseudomonadota</taxon>
        <taxon>Gammaproteobacteria</taxon>
        <taxon>Alteromonadales</taxon>
        <taxon>Shewanellaceae</taxon>
        <taxon>Shewanella</taxon>
    </lineage>
</organism>
<comment type="caution">
    <text evidence="7">The sequence shown here is derived from an EMBL/GenBank/DDBJ whole genome shotgun (WGS) entry which is preliminary data.</text>
</comment>
<dbReference type="InterPro" id="IPR025110">
    <property type="entry name" value="AMP-bd_C"/>
</dbReference>
<dbReference type="Gene3D" id="3.30.300.30">
    <property type="match status" value="1"/>
</dbReference>
<dbReference type="Pfam" id="PF00501">
    <property type="entry name" value="AMP-binding"/>
    <property type="match status" value="1"/>
</dbReference>
<dbReference type="GO" id="GO:0016874">
    <property type="term" value="F:ligase activity"/>
    <property type="evidence" value="ECO:0007669"/>
    <property type="project" value="UniProtKB-KW"/>
</dbReference>
<dbReference type="CDD" id="cd17630">
    <property type="entry name" value="OSB_MenE-like"/>
    <property type="match status" value="1"/>
</dbReference>
<dbReference type="Pfam" id="PF13193">
    <property type="entry name" value="AMP-binding_C"/>
    <property type="match status" value="1"/>
</dbReference>
<protein>
    <submittedName>
        <fullName evidence="7">2-succinylbenzoate-CoA ligase</fullName>
    </submittedName>
</protein>
<keyword evidence="3" id="KW-0547">Nucleotide-binding</keyword>
<dbReference type="SUPFAM" id="SSF56801">
    <property type="entry name" value="Acetyl-CoA synthetase-like"/>
    <property type="match status" value="1"/>
</dbReference>
<reference evidence="8" key="1">
    <citation type="journal article" date="2019" name="Int. J. Syst. Evol. Microbiol.">
        <title>The Global Catalogue of Microorganisms (GCM) 10K type strain sequencing project: providing services to taxonomists for standard genome sequencing and annotation.</title>
        <authorList>
            <consortium name="The Broad Institute Genomics Platform"/>
            <consortium name="The Broad Institute Genome Sequencing Center for Infectious Disease"/>
            <person name="Wu L."/>
            <person name="Ma J."/>
        </authorList>
    </citation>
    <scope>NUCLEOTIDE SEQUENCE [LARGE SCALE GENOMIC DNA]</scope>
    <source>
        <strain evidence="8">CGMCC 1.15339</strain>
    </source>
</reference>
<keyword evidence="8" id="KW-1185">Reference proteome</keyword>
<feature type="domain" description="AMP-binding enzyme C-terminal" evidence="6">
    <location>
        <begin position="376"/>
        <end position="446"/>
    </location>
</feature>
<sequence>MMISPLHQTALTAPDAVAIEDVSNKYTYAQLSVMVIQLTQSLQKQGIHAGDIVACLSHNNLQMICLYWACIDAGWVFLPLSPRLSNQQINQLIDTYQVNWLWTDNPSRQADIAVSHYLTLSLYTQGIADLSAAKISPHVASNIILTSGSSGTPKAAVHCLLNHIASAQGAASYIPLRSNNAWLLSLPLFHIGGLAILHRCTLAAARIVLRDMAKSLAEQLQQSTISHVSLVPTQALQLLTLQPQALTHVKALLLGGGMIEPQLINTLNAHHVKTYTSYGMTEMSSQITTAKANLSGHHGRPLPARQLKLVDGVIWVKGECLFMGYLTPQGVLLPVDEQGWFCTQDKGLLNEKGQLMILGRADNMFICGGENLHPEQIEAALITHPNVAQAIVFAMPDHVFGNLPAAIIDYIDDNGAEQLNTEAINQVNTQLSELIELKLARFMRPRQYFSWPKQVVSSGIKASRKLIIDAVQQPRA</sequence>
<dbReference type="Gene3D" id="3.40.50.12780">
    <property type="entry name" value="N-terminal domain of ligase-like"/>
    <property type="match status" value="1"/>
</dbReference>
<feature type="domain" description="AMP-dependent synthetase/ligase" evidence="5">
    <location>
        <begin position="8"/>
        <end position="326"/>
    </location>
</feature>
<dbReference type="NCBIfam" id="TIGR01923">
    <property type="entry name" value="menE"/>
    <property type="match status" value="1"/>
</dbReference>